<evidence type="ECO:0000313" key="5">
    <source>
        <dbReference type="Proteomes" id="UP001174932"/>
    </source>
</evidence>
<sequence>MWTEVFRAILVACVMGVFGILGSYCRKIWEKDETERARSKVMLPGLAAAFVVPLFLSVGDSGIFKDALAGGVDFWHNLFVIAGFCILAGVSAPTFINALAQRALQTAEEAKEEAKARSEIVENKVEAVSEVIENSPEASPPAETPFDARLSMETMAPDLKSSFAPSSAEAKLFAAFSRSGFTKRTIGGLAKDTELDRTSVKLALSELVKQAIVEETVSQKTGSSLYSLRARAGS</sequence>
<keyword evidence="2" id="KW-1133">Transmembrane helix</keyword>
<evidence type="ECO:0000256" key="2">
    <source>
        <dbReference type="SAM" id="Phobius"/>
    </source>
</evidence>
<keyword evidence="1" id="KW-0175">Coiled coil</keyword>
<feature type="transmembrane region" description="Helical" evidence="2">
    <location>
        <begin position="78"/>
        <end position="100"/>
    </location>
</feature>
<keyword evidence="5" id="KW-1185">Reference proteome</keyword>
<keyword evidence="2" id="KW-0472">Membrane</keyword>
<evidence type="ECO:0000313" key="4">
    <source>
        <dbReference type="EMBL" id="MDO6965914.1"/>
    </source>
</evidence>
<evidence type="ECO:0000259" key="3">
    <source>
        <dbReference type="Pfam" id="PF20303"/>
    </source>
</evidence>
<feature type="domain" description="YEATS-Like-Associating Three TM" evidence="3">
    <location>
        <begin position="9"/>
        <end position="114"/>
    </location>
</feature>
<feature type="transmembrane region" description="Helical" evidence="2">
    <location>
        <begin position="41"/>
        <end position="58"/>
    </location>
</feature>
<dbReference type="RefSeq" id="WP_304377845.1">
    <property type="nucleotide sequence ID" value="NZ_JAUOZU010000014.1"/>
</dbReference>
<dbReference type="EMBL" id="JAUOZU010000014">
    <property type="protein sequence ID" value="MDO6965914.1"/>
    <property type="molecule type" value="Genomic_DNA"/>
</dbReference>
<evidence type="ECO:0000256" key="1">
    <source>
        <dbReference type="SAM" id="Coils"/>
    </source>
</evidence>
<keyword evidence="2" id="KW-0812">Transmembrane</keyword>
<gene>
    <name evidence="4" type="ORF">Q4481_18295</name>
</gene>
<reference evidence="4" key="2">
    <citation type="submission" date="2023-07" db="EMBL/GenBank/DDBJ databases">
        <authorList>
            <person name="Shen H."/>
        </authorList>
    </citation>
    <scope>NUCLEOTIDE SEQUENCE</scope>
    <source>
        <strain evidence="4">TNR-22</strain>
    </source>
</reference>
<accession>A0ABT8YQC0</accession>
<dbReference type="Pfam" id="PF20303">
    <property type="entry name" value="YLATT"/>
    <property type="match status" value="1"/>
</dbReference>
<name>A0ABT8YQC0_9HYPH</name>
<organism evidence="4 5">
    <name type="scientific">Rhizobium alvei</name>
    <dbReference type="NCBI Taxonomy" id="1132659"/>
    <lineage>
        <taxon>Bacteria</taxon>
        <taxon>Pseudomonadati</taxon>
        <taxon>Pseudomonadota</taxon>
        <taxon>Alphaproteobacteria</taxon>
        <taxon>Hyphomicrobiales</taxon>
        <taxon>Rhizobiaceae</taxon>
        <taxon>Rhizobium/Agrobacterium group</taxon>
        <taxon>Rhizobium</taxon>
    </lineage>
</organism>
<comment type="caution">
    <text evidence="4">The sequence shown here is derived from an EMBL/GenBank/DDBJ whole genome shotgun (WGS) entry which is preliminary data.</text>
</comment>
<proteinExistence type="predicted"/>
<feature type="coiled-coil region" evidence="1">
    <location>
        <begin position="97"/>
        <end position="131"/>
    </location>
</feature>
<protein>
    <recommendedName>
        <fullName evidence="3">YEATS-Like-Associating Three TM domain-containing protein</fullName>
    </recommendedName>
</protein>
<dbReference type="Proteomes" id="UP001174932">
    <property type="component" value="Unassembled WGS sequence"/>
</dbReference>
<dbReference type="InterPro" id="IPR046890">
    <property type="entry name" value="YLATT"/>
</dbReference>
<feature type="transmembrane region" description="Helical" evidence="2">
    <location>
        <begin position="6"/>
        <end position="29"/>
    </location>
</feature>
<reference evidence="4" key="1">
    <citation type="journal article" date="2015" name="Int. J. Syst. Evol. Microbiol.">
        <title>Rhizobium alvei sp. nov., isolated from a freshwater river.</title>
        <authorList>
            <person name="Sheu S.Y."/>
            <person name="Huang H.W."/>
            <person name="Young C.C."/>
            <person name="Chen W.M."/>
        </authorList>
    </citation>
    <scope>NUCLEOTIDE SEQUENCE</scope>
    <source>
        <strain evidence="4">TNR-22</strain>
    </source>
</reference>